<dbReference type="EMBL" id="JOTN01000004">
    <property type="protein sequence ID" value="KEK20136.1"/>
    <property type="molecule type" value="Genomic_DNA"/>
</dbReference>
<keyword evidence="1" id="KW-0479">Metal-binding</keyword>
<protein>
    <submittedName>
        <fullName evidence="6">Beta-lactamase</fullName>
    </submittedName>
</protein>
<dbReference type="GO" id="GO:0018909">
    <property type="term" value="P:dodecyl sulfate metabolic process"/>
    <property type="evidence" value="ECO:0007669"/>
    <property type="project" value="InterPro"/>
</dbReference>
<evidence type="ECO:0000256" key="2">
    <source>
        <dbReference type="ARBA" id="ARBA00022801"/>
    </source>
</evidence>
<dbReference type="PANTHER" id="PTHR43223">
    <property type="entry name" value="ALKYL/ARYL-SULFATASE"/>
    <property type="match status" value="1"/>
</dbReference>
<comment type="similarity">
    <text evidence="4">Belongs to the metallo-beta-lactamase superfamily. Type III sulfatase family.</text>
</comment>
<dbReference type="Pfam" id="PF14864">
    <property type="entry name" value="Alkyl_sulf_C"/>
    <property type="match status" value="1"/>
</dbReference>
<dbReference type="PANTHER" id="PTHR43223:SF1">
    <property type="entry name" value="ALKYL_ARYL-SULFATASE BDS1"/>
    <property type="match status" value="1"/>
</dbReference>
<dbReference type="Pfam" id="PF00753">
    <property type="entry name" value="Lactamase_B"/>
    <property type="match status" value="1"/>
</dbReference>
<dbReference type="Gene3D" id="3.60.15.30">
    <property type="entry name" value="Metallo-beta-lactamase domain"/>
    <property type="match status" value="1"/>
</dbReference>
<dbReference type="CDD" id="cd07710">
    <property type="entry name" value="arylsulfatase_Sdsa1-like_MBL-fold"/>
    <property type="match status" value="1"/>
</dbReference>
<accession>A0A073K0Q0</accession>
<dbReference type="InterPro" id="IPR036527">
    <property type="entry name" value="SCP2_sterol-bd_dom_sf"/>
</dbReference>
<dbReference type="InterPro" id="IPR036866">
    <property type="entry name" value="RibonucZ/Hydroxyglut_hydro"/>
</dbReference>
<dbReference type="RefSeq" id="WP_034637359.1">
    <property type="nucleotide sequence ID" value="NZ_CBCSJC010000003.1"/>
</dbReference>
<dbReference type="GO" id="GO:0018741">
    <property type="term" value="F:linear primary-alkylsulfatase activity"/>
    <property type="evidence" value="ECO:0007669"/>
    <property type="project" value="InterPro"/>
</dbReference>
<dbReference type="InterPro" id="IPR038536">
    <property type="entry name" value="Alkyl/aryl-sulf_dimr_sf"/>
</dbReference>
<dbReference type="GO" id="GO:0046983">
    <property type="term" value="F:protein dimerization activity"/>
    <property type="evidence" value="ECO:0007669"/>
    <property type="project" value="InterPro"/>
</dbReference>
<evidence type="ECO:0000256" key="1">
    <source>
        <dbReference type="ARBA" id="ARBA00022723"/>
    </source>
</evidence>
<dbReference type="STRING" id="574376.BAMA_16940"/>
<comment type="caution">
    <text evidence="6">The sequence shown here is derived from an EMBL/GenBank/DDBJ whole genome shotgun (WGS) entry which is preliminary data.</text>
</comment>
<dbReference type="InterPro" id="IPR001279">
    <property type="entry name" value="Metallo-B-lactamas"/>
</dbReference>
<evidence type="ECO:0000256" key="3">
    <source>
        <dbReference type="ARBA" id="ARBA00022833"/>
    </source>
</evidence>
<dbReference type="Gene3D" id="3.30.1050.10">
    <property type="entry name" value="SCP2 sterol-binding domain"/>
    <property type="match status" value="1"/>
</dbReference>
<dbReference type="SMART" id="SM00849">
    <property type="entry name" value="Lactamase_B"/>
    <property type="match status" value="1"/>
</dbReference>
<dbReference type="InterPro" id="IPR029228">
    <property type="entry name" value="Alkyl_sulf_dimr"/>
</dbReference>
<keyword evidence="2" id="KW-0378">Hydrolase</keyword>
<dbReference type="Pfam" id="PF14863">
    <property type="entry name" value="Alkyl_sulf_dimr"/>
    <property type="match status" value="1"/>
</dbReference>
<organism evidence="6 7">
    <name type="scientific">Bacillus manliponensis</name>
    <dbReference type="NCBI Taxonomy" id="574376"/>
    <lineage>
        <taxon>Bacteria</taxon>
        <taxon>Bacillati</taxon>
        <taxon>Bacillota</taxon>
        <taxon>Bacilli</taxon>
        <taxon>Bacillales</taxon>
        <taxon>Bacillaceae</taxon>
        <taxon>Bacillus</taxon>
        <taxon>Bacillus cereus group</taxon>
    </lineage>
</organism>
<keyword evidence="3" id="KW-0862">Zinc</keyword>
<dbReference type="InterPro" id="IPR029229">
    <property type="entry name" value="Alkyl_sulf_C"/>
</dbReference>
<reference evidence="6 7" key="1">
    <citation type="submission" date="2014-06" db="EMBL/GenBank/DDBJ databases">
        <title>Draft genome sequence of Bacillus manliponensis JCM 15802 (MCCC 1A00708).</title>
        <authorList>
            <person name="Lai Q."/>
            <person name="Liu Y."/>
            <person name="Shao Z."/>
        </authorList>
    </citation>
    <scope>NUCLEOTIDE SEQUENCE [LARGE SCALE GENOMIC DNA]</scope>
    <source>
        <strain evidence="6 7">JCM 15802</strain>
    </source>
</reference>
<evidence type="ECO:0000313" key="6">
    <source>
        <dbReference type="EMBL" id="KEK20136.1"/>
    </source>
</evidence>
<dbReference type="InterPro" id="IPR052195">
    <property type="entry name" value="Bact_Alkyl/Aryl-Sulfatase"/>
</dbReference>
<dbReference type="Gene3D" id="1.25.40.880">
    <property type="entry name" value="Alkyl sulfatase, dimerisation domain"/>
    <property type="match status" value="1"/>
</dbReference>
<dbReference type="SUPFAM" id="SSF55718">
    <property type="entry name" value="SCP-like"/>
    <property type="match status" value="1"/>
</dbReference>
<dbReference type="OrthoDB" id="9815874at2"/>
<dbReference type="Proteomes" id="UP000027822">
    <property type="component" value="Unassembled WGS sequence"/>
</dbReference>
<evidence type="ECO:0000259" key="5">
    <source>
        <dbReference type="SMART" id="SM00849"/>
    </source>
</evidence>
<feature type="domain" description="Metallo-beta-lactamase" evidence="5">
    <location>
        <begin position="116"/>
        <end position="340"/>
    </location>
</feature>
<dbReference type="eggNOG" id="COG2015">
    <property type="taxonomic scope" value="Bacteria"/>
</dbReference>
<dbReference type="AlphaFoldDB" id="A0A073K0Q0"/>
<sequence length="651" mass="73676">MTVYNYHGDGLNTDRKQATHKTRLINDGLYKTIKWDKLKIEQELARTNTLVDVPLPTINGKSETQPVWDLKKYSFLLQNQIPDTVHPKLWEQGKLNLHSGLYQVTDRIYQVRGFDLANMSLIRGETGWIIIDCLTSKETATAALQLVNNHFGNVPISAIILTHSHADHYGGVLGALHSNTEQNITVYAPEGFMKAVIEENVTAGVAMSRRAMYMYGEGLPLDEKGRVDNGIGKELSGGTMTLPDHVEEISKSDNELYVEKVIDGLHIQFQLTPGTEAPAEMNIYIPSENSLCIAENCTATIHNLYTLRGSQVRDPVAWAKYLQEAIDLFGDRLSTVFSVHNWPRFGNKQCIDYLEKQRDVYQYLNDQTLRLINQGYTLDQVGRIVELPHSLKDEWYNSSFYGTVNHNAKAVYQKYMGWYSGNPVDLNKLFPEDSAKKYVEYMGGEETVLEKAKKSFQDGEYQWVAEVMKQVIYANPSNNNAKLLCADALEQLGYIAESGPWRNVYLTGAYELRFGNTAKSIETISKEVLDALPLQNILSLFSIRVDGIKAGDYNYKINFVIPDRNEVAATEMKRGIFRYLNNELAADADVTVTMWKEQLYQLVTTNDQSNTSTIIIQGDAEKWRLFLAAQDTMDPNFNIVTPISENETNNS</sequence>
<gene>
    <name evidence="6" type="ORF">BAMA_16940</name>
</gene>
<evidence type="ECO:0000256" key="4">
    <source>
        <dbReference type="ARBA" id="ARBA00033751"/>
    </source>
</evidence>
<evidence type="ECO:0000313" key="7">
    <source>
        <dbReference type="Proteomes" id="UP000027822"/>
    </source>
</evidence>
<proteinExistence type="inferred from homology"/>
<dbReference type="SUPFAM" id="SSF56281">
    <property type="entry name" value="Metallo-hydrolase/oxidoreductase"/>
    <property type="match status" value="1"/>
</dbReference>
<keyword evidence="7" id="KW-1185">Reference proteome</keyword>
<name>A0A073K0Q0_9BACI</name>
<dbReference type="GO" id="GO:0046872">
    <property type="term" value="F:metal ion binding"/>
    <property type="evidence" value="ECO:0007669"/>
    <property type="project" value="UniProtKB-KW"/>
</dbReference>
<dbReference type="InterPro" id="IPR044097">
    <property type="entry name" value="Bds1/SdsA1_MBL-fold"/>
</dbReference>